<evidence type="ECO:0000256" key="5">
    <source>
        <dbReference type="ARBA" id="ARBA00022490"/>
    </source>
</evidence>
<keyword evidence="6 8" id="KW-0645">Protease</keyword>
<evidence type="ECO:0000256" key="1">
    <source>
        <dbReference type="ARBA" id="ARBA00001585"/>
    </source>
</evidence>
<dbReference type="PRINTS" id="PR00111">
    <property type="entry name" value="ABHYDROLASE"/>
</dbReference>
<protein>
    <recommendedName>
        <fullName evidence="8 10">Proline iminopeptidase</fullName>
        <shortName evidence="8">PIP</shortName>
        <ecNumber evidence="8 10">3.4.11.5</ecNumber>
    </recommendedName>
    <alternativeName>
        <fullName evidence="8">Prolyl aminopeptidase</fullName>
    </alternativeName>
</protein>
<dbReference type="STRING" id="675120.N1PN49"/>
<evidence type="ECO:0000256" key="10">
    <source>
        <dbReference type="RuleBase" id="RU003421"/>
    </source>
</evidence>
<dbReference type="PANTHER" id="PTHR43722:SF1">
    <property type="entry name" value="PROLINE IMINOPEPTIDASE"/>
    <property type="match status" value="1"/>
</dbReference>
<dbReference type="NCBIfam" id="TIGR01249">
    <property type="entry name" value="pro_imino_pep_1"/>
    <property type="match status" value="1"/>
</dbReference>
<dbReference type="eggNOG" id="ENOG502QPPY">
    <property type="taxonomic scope" value="Eukaryota"/>
</dbReference>
<dbReference type="InterPro" id="IPR000073">
    <property type="entry name" value="AB_hydrolase_1"/>
</dbReference>
<dbReference type="EMBL" id="KB446539">
    <property type="protein sequence ID" value="EME44827.1"/>
    <property type="molecule type" value="Genomic_DNA"/>
</dbReference>
<dbReference type="InterPro" id="IPR002410">
    <property type="entry name" value="Peptidase_S33"/>
</dbReference>
<evidence type="ECO:0000256" key="4">
    <source>
        <dbReference type="ARBA" id="ARBA00022438"/>
    </source>
</evidence>
<reference evidence="13" key="1">
    <citation type="journal article" date="2012" name="PLoS Genet.">
        <title>The genomes of the fungal plant pathogens Cladosporium fulvum and Dothistroma septosporum reveal adaptation to different hosts and lifestyles but also signatures of common ancestry.</title>
        <authorList>
            <person name="de Wit P.J.G.M."/>
            <person name="van der Burgt A."/>
            <person name="Oekmen B."/>
            <person name="Stergiopoulos I."/>
            <person name="Abd-Elsalam K.A."/>
            <person name="Aerts A.L."/>
            <person name="Bahkali A.H."/>
            <person name="Beenen H.G."/>
            <person name="Chettri P."/>
            <person name="Cox M.P."/>
            <person name="Datema E."/>
            <person name="de Vries R.P."/>
            <person name="Dhillon B."/>
            <person name="Ganley A.R."/>
            <person name="Griffiths S.A."/>
            <person name="Guo Y."/>
            <person name="Hamelin R.C."/>
            <person name="Henrissat B."/>
            <person name="Kabir M.S."/>
            <person name="Jashni M.K."/>
            <person name="Kema G."/>
            <person name="Klaubauf S."/>
            <person name="Lapidus A."/>
            <person name="Levasseur A."/>
            <person name="Lindquist E."/>
            <person name="Mehrabi R."/>
            <person name="Ohm R.A."/>
            <person name="Owen T.J."/>
            <person name="Salamov A."/>
            <person name="Schwelm A."/>
            <person name="Schijlen E."/>
            <person name="Sun H."/>
            <person name="van den Burg H.A."/>
            <person name="van Ham R.C.H.J."/>
            <person name="Zhang S."/>
            <person name="Goodwin S.B."/>
            <person name="Grigoriev I.V."/>
            <person name="Collemare J."/>
            <person name="Bradshaw R.E."/>
        </authorList>
    </citation>
    <scope>NUCLEOTIDE SEQUENCE [LARGE SCALE GENOMIC DNA]</scope>
    <source>
        <strain evidence="13">NZE10 / CBS 128990</strain>
    </source>
</reference>
<dbReference type="InterPro" id="IPR029058">
    <property type="entry name" value="AB_hydrolase_fold"/>
</dbReference>
<gene>
    <name evidence="12" type="ORF">DOTSEDRAFT_88845</name>
</gene>
<evidence type="ECO:0000259" key="11">
    <source>
        <dbReference type="Pfam" id="PF00561"/>
    </source>
</evidence>
<comment type="subcellular location">
    <subcellularLocation>
        <location evidence="2 8">Cytoplasm</location>
    </subcellularLocation>
</comment>
<dbReference type="SUPFAM" id="SSF53474">
    <property type="entry name" value="alpha/beta-Hydrolases"/>
    <property type="match status" value="1"/>
</dbReference>
<evidence type="ECO:0000256" key="3">
    <source>
        <dbReference type="ARBA" id="ARBA00010088"/>
    </source>
</evidence>
<dbReference type="EC" id="3.4.11.5" evidence="8 10"/>
<organism evidence="12 13">
    <name type="scientific">Dothistroma septosporum (strain NZE10 / CBS 128990)</name>
    <name type="common">Red band needle blight fungus</name>
    <name type="synonym">Mycosphaerella pini</name>
    <dbReference type="NCBI Taxonomy" id="675120"/>
    <lineage>
        <taxon>Eukaryota</taxon>
        <taxon>Fungi</taxon>
        <taxon>Dikarya</taxon>
        <taxon>Ascomycota</taxon>
        <taxon>Pezizomycotina</taxon>
        <taxon>Dothideomycetes</taxon>
        <taxon>Dothideomycetidae</taxon>
        <taxon>Mycosphaerellales</taxon>
        <taxon>Mycosphaerellaceae</taxon>
        <taxon>Dothistroma</taxon>
    </lineage>
</organism>
<keyword evidence="4 8" id="KW-0031">Aminopeptidase</keyword>
<feature type="domain" description="AB hydrolase-1" evidence="11">
    <location>
        <begin position="35"/>
        <end position="300"/>
    </location>
</feature>
<evidence type="ECO:0000256" key="8">
    <source>
        <dbReference type="PIRNR" id="PIRNR006431"/>
    </source>
</evidence>
<feature type="active site" description="Proton donor" evidence="9">
    <location>
        <position position="297"/>
    </location>
</feature>
<evidence type="ECO:0000313" key="12">
    <source>
        <dbReference type="EMBL" id="EME44827.1"/>
    </source>
</evidence>
<name>N1PN49_DOTSN</name>
<keyword evidence="7 8" id="KW-0378">Hydrolase</keyword>
<dbReference type="OrthoDB" id="10249433at2759"/>
<reference evidence="12 13" key="2">
    <citation type="journal article" date="2012" name="PLoS Pathog.">
        <title>Diverse lifestyles and strategies of plant pathogenesis encoded in the genomes of eighteen Dothideomycetes fungi.</title>
        <authorList>
            <person name="Ohm R.A."/>
            <person name="Feau N."/>
            <person name="Henrissat B."/>
            <person name="Schoch C.L."/>
            <person name="Horwitz B.A."/>
            <person name="Barry K.W."/>
            <person name="Condon B.J."/>
            <person name="Copeland A.C."/>
            <person name="Dhillon B."/>
            <person name="Glaser F."/>
            <person name="Hesse C.N."/>
            <person name="Kosti I."/>
            <person name="LaButti K."/>
            <person name="Lindquist E.A."/>
            <person name="Lucas S."/>
            <person name="Salamov A.A."/>
            <person name="Bradshaw R.E."/>
            <person name="Ciuffetti L."/>
            <person name="Hamelin R.C."/>
            <person name="Kema G.H.J."/>
            <person name="Lawrence C."/>
            <person name="Scott J.A."/>
            <person name="Spatafora J.W."/>
            <person name="Turgeon B.G."/>
            <person name="de Wit P.J.G.M."/>
            <person name="Zhong S."/>
            <person name="Goodwin S.B."/>
            <person name="Grigoriev I.V."/>
        </authorList>
    </citation>
    <scope>NUCLEOTIDE SEQUENCE [LARGE SCALE GENOMIC DNA]</scope>
    <source>
        <strain evidence="13">NZE10 / CBS 128990</strain>
    </source>
</reference>
<dbReference type="GO" id="GO:0004177">
    <property type="term" value="F:aminopeptidase activity"/>
    <property type="evidence" value="ECO:0007669"/>
    <property type="project" value="UniProtKB-UniRule"/>
</dbReference>
<feature type="active site" description="Nucleophile" evidence="9">
    <location>
        <position position="111"/>
    </location>
</feature>
<keyword evidence="5 8" id="KW-0963">Cytoplasm</keyword>
<dbReference type="AlphaFoldDB" id="N1PN49"/>
<feature type="active site" evidence="9">
    <location>
        <position position="269"/>
    </location>
</feature>
<evidence type="ECO:0000256" key="2">
    <source>
        <dbReference type="ARBA" id="ARBA00004496"/>
    </source>
</evidence>
<dbReference type="PANTHER" id="PTHR43722">
    <property type="entry name" value="PROLINE IMINOPEPTIDASE"/>
    <property type="match status" value="1"/>
</dbReference>
<comment type="catalytic activity">
    <reaction evidence="1 8 10">
        <text>Release of N-terminal proline from a peptide.</text>
        <dbReference type="EC" id="3.4.11.5"/>
    </reaction>
</comment>
<dbReference type="PIRSF" id="PIRSF006431">
    <property type="entry name" value="Pept_S33"/>
    <property type="match status" value="1"/>
</dbReference>
<dbReference type="Proteomes" id="UP000016933">
    <property type="component" value="Unassembled WGS sequence"/>
</dbReference>
<dbReference type="InterPro" id="IPR005944">
    <property type="entry name" value="Pro_iminopeptidase"/>
</dbReference>
<sequence>MTTGHQHQPAFDSGHLPVGDIRKIYYEQYGKRDGKPVIFLHGGPGGSTTPDNAAFFNPNIYRVVLFDQRGCGKTTPHAELKENTTWHLVSDIEALRDHLDINKWHVVFGGSWGSTLALAYSQTHPESVGSLILRGIFAMRKIETDFMSENKGVAMIYPELHDRFLNHLSPEDRADPRNAYLRLMTSEDPTISRPAAKLWNTLEMSVSRVEPAVEDISKADDDHWNIAHARLEAHYFVNGGFMEEGQLLKEDNVAKIRQIPCSIVQGRLDLVCPARTAWELHQLLPKSKLYMIPVAGHSAKEPGTYAKLIEVCDAYGKDEF</sequence>
<dbReference type="Gene3D" id="3.40.50.1820">
    <property type="entry name" value="alpha/beta hydrolase"/>
    <property type="match status" value="1"/>
</dbReference>
<evidence type="ECO:0000313" key="13">
    <source>
        <dbReference type="Proteomes" id="UP000016933"/>
    </source>
</evidence>
<evidence type="ECO:0000256" key="6">
    <source>
        <dbReference type="ARBA" id="ARBA00022670"/>
    </source>
</evidence>
<dbReference type="HOGENOM" id="CLU_043739_2_2_1"/>
<comment type="similarity">
    <text evidence="3 8 10">Belongs to the peptidase S33 family.</text>
</comment>
<dbReference type="PRINTS" id="PR00793">
    <property type="entry name" value="PROAMNOPTASE"/>
</dbReference>
<dbReference type="Pfam" id="PF00561">
    <property type="entry name" value="Abhydrolase_1"/>
    <property type="match status" value="1"/>
</dbReference>
<proteinExistence type="inferred from homology"/>
<evidence type="ECO:0000256" key="7">
    <source>
        <dbReference type="ARBA" id="ARBA00022801"/>
    </source>
</evidence>
<accession>N1PN49</accession>
<dbReference type="GO" id="GO:0006508">
    <property type="term" value="P:proteolysis"/>
    <property type="evidence" value="ECO:0007669"/>
    <property type="project" value="UniProtKB-KW"/>
</dbReference>
<dbReference type="OMA" id="ELRWFYQ"/>
<evidence type="ECO:0000256" key="9">
    <source>
        <dbReference type="PIRSR" id="PIRSR006431-1"/>
    </source>
</evidence>
<dbReference type="GO" id="GO:0005737">
    <property type="term" value="C:cytoplasm"/>
    <property type="evidence" value="ECO:0007669"/>
    <property type="project" value="UniProtKB-SubCell"/>
</dbReference>
<keyword evidence="13" id="KW-1185">Reference proteome</keyword>